<evidence type="ECO:0000256" key="6">
    <source>
        <dbReference type="ARBA" id="ARBA00012513"/>
    </source>
</evidence>
<keyword evidence="16" id="KW-0460">Magnesium</keyword>
<evidence type="ECO:0000256" key="3">
    <source>
        <dbReference type="ARBA" id="ARBA00006692"/>
    </source>
</evidence>
<evidence type="ECO:0000256" key="26">
    <source>
        <dbReference type="ARBA" id="ARBA00047899"/>
    </source>
</evidence>
<feature type="region of interest" description="Disordered" evidence="33">
    <location>
        <begin position="557"/>
        <end position="614"/>
    </location>
</feature>
<dbReference type="GO" id="GO:0004674">
    <property type="term" value="F:protein serine/threonine kinase activity"/>
    <property type="evidence" value="ECO:0007669"/>
    <property type="project" value="UniProtKB-KW"/>
</dbReference>
<protein>
    <recommendedName>
        <fullName evidence="29">Serine/threonine-protein kinase NIM1</fullName>
        <ecNumber evidence="6">2.7.11.1</ecNumber>
    </recommendedName>
    <alternativeName>
        <fullName evidence="30">NIM1 serine/threonine-protein kinase</fullName>
    </alternativeName>
</protein>
<evidence type="ECO:0000256" key="1">
    <source>
        <dbReference type="ARBA" id="ARBA00001946"/>
    </source>
</evidence>
<accession>A0A8S4B3Z2</accession>
<dbReference type="Pfam" id="PF00170">
    <property type="entry name" value="bZIP_1"/>
    <property type="match status" value="1"/>
</dbReference>
<keyword evidence="10" id="KW-0812">Transmembrane</keyword>
<dbReference type="PROSITE" id="PS00036">
    <property type="entry name" value="BZIP_BASIC"/>
    <property type="match status" value="1"/>
</dbReference>
<evidence type="ECO:0000313" key="36">
    <source>
        <dbReference type="EMBL" id="CAG5924114.1"/>
    </source>
</evidence>
<dbReference type="GO" id="GO:0000981">
    <property type="term" value="F:DNA-binding transcription factor activity, RNA polymerase II-specific"/>
    <property type="evidence" value="ECO:0007669"/>
    <property type="project" value="TreeGrafter"/>
</dbReference>
<comment type="catalytic activity">
    <reaction evidence="26">
        <text>L-threonyl-[protein] + ATP = O-phospho-L-threonyl-[protein] + ADP + H(+)</text>
        <dbReference type="Rhea" id="RHEA:46608"/>
        <dbReference type="Rhea" id="RHEA-COMP:11060"/>
        <dbReference type="Rhea" id="RHEA-COMP:11605"/>
        <dbReference type="ChEBI" id="CHEBI:15378"/>
        <dbReference type="ChEBI" id="CHEBI:30013"/>
        <dbReference type="ChEBI" id="CHEBI:30616"/>
        <dbReference type="ChEBI" id="CHEBI:61977"/>
        <dbReference type="ChEBI" id="CHEBI:456216"/>
        <dbReference type="EC" id="2.7.11.1"/>
    </reaction>
</comment>
<keyword evidence="23" id="KW-0804">Transcription</keyword>
<keyword evidence="21" id="KW-0472">Membrane</keyword>
<feature type="coiled-coil region" evidence="32">
    <location>
        <begin position="779"/>
        <end position="806"/>
    </location>
</feature>
<evidence type="ECO:0000256" key="12">
    <source>
        <dbReference type="ARBA" id="ARBA00022741"/>
    </source>
</evidence>
<evidence type="ECO:0000259" key="34">
    <source>
        <dbReference type="PROSITE" id="PS50011"/>
    </source>
</evidence>
<comment type="subunit">
    <text evidence="5">Binds DNA as a dimer.</text>
</comment>
<dbReference type="InterPro" id="IPR008271">
    <property type="entry name" value="Ser/Thr_kinase_AS"/>
</dbReference>
<keyword evidence="32" id="KW-0175">Coiled coil</keyword>
<keyword evidence="22" id="KW-0010">Activator</keyword>
<evidence type="ECO:0000256" key="16">
    <source>
        <dbReference type="ARBA" id="ARBA00022842"/>
    </source>
</evidence>
<dbReference type="PROSITE" id="PS50011">
    <property type="entry name" value="PROTEIN_KINASE_DOM"/>
    <property type="match status" value="1"/>
</dbReference>
<comment type="cofactor">
    <cofactor evidence="1">
        <name>Mg(2+)</name>
        <dbReference type="ChEBI" id="CHEBI:18420"/>
    </cofactor>
</comment>
<comment type="similarity">
    <text evidence="3">Belongs to the protein kinase superfamily. CAMK Ser/Thr protein kinase family.</text>
</comment>
<evidence type="ECO:0000256" key="4">
    <source>
        <dbReference type="ARBA" id="ARBA00009050"/>
    </source>
</evidence>
<evidence type="ECO:0000256" key="19">
    <source>
        <dbReference type="ARBA" id="ARBA00023015"/>
    </source>
</evidence>
<evidence type="ECO:0000256" key="22">
    <source>
        <dbReference type="ARBA" id="ARBA00023159"/>
    </source>
</evidence>
<keyword evidence="12 31" id="KW-0547">Nucleotide-binding</keyword>
<evidence type="ECO:0000256" key="10">
    <source>
        <dbReference type="ARBA" id="ARBA00022692"/>
    </source>
</evidence>
<feature type="binding site" evidence="31">
    <location>
        <position position="168"/>
    </location>
    <ligand>
        <name>ATP</name>
        <dbReference type="ChEBI" id="CHEBI:30616"/>
    </ligand>
</feature>
<evidence type="ECO:0000256" key="9">
    <source>
        <dbReference type="ARBA" id="ARBA00022679"/>
    </source>
</evidence>
<evidence type="ECO:0000256" key="2">
    <source>
        <dbReference type="ARBA" id="ARBA00004648"/>
    </source>
</evidence>
<evidence type="ECO:0000256" key="11">
    <source>
        <dbReference type="ARBA" id="ARBA00022723"/>
    </source>
</evidence>
<dbReference type="SUPFAM" id="SSF57959">
    <property type="entry name" value="Leucine zipper domain"/>
    <property type="match status" value="1"/>
</dbReference>
<keyword evidence="7" id="KW-0723">Serine/threonine-protein kinase</keyword>
<keyword evidence="19" id="KW-0805">Transcription regulation</keyword>
<dbReference type="GO" id="GO:0000978">
    <property type="term" value="F:RNA polymerase II cis-regulatory region sequence-specific DNA binding"/>
    <property type="evidence" value="ECO:0007669"/>
    <property type="project" value="TreeGrafter"/>
</dbReference>
<evidence type="ECO:0000313" key="37">
    <source>
        <dbReference type="Proteomes" id="UP000677803"/>
    </source>
</evidence>
<feature type="compositionally biased region" description="Low complexity" evidence="33">
    <location>
        <begin position="563"/>
        <end position="580"/>
    </location>
</feature>
<evidence type="ECO:0000256" key="23">
    <source>
        <dbReference type="ARBA" id="ARBA00023163"/>
    </source>
</evidence>
<dbReference type="InterPro" id="IPR004827">
    <property type="entry name" value="bZIP"/>
</dbReference>
<dbReference type="SUPFAM" id="SSF56112">
    <property type="entry name" value="Protein kinase-like (PK-like)"/>
    <property type="match status" value="1"/>
</dbReference>
<evidence type="ECO:0000256" key="20">
    <source>
        <dbReference type="ARBA" id="ARBA00023125"/>
    </source>
</evidence>
<feature type="compositionally biased region" description="Basic and acidic residues" evidence="33">
    <location>
        <begin position="903"/>
        <end position="912"/>
    </location>
</feature>
<feature type="region of interest" description="Disordered" evidence="33">
    <location>
        <begin position="959"/>
        <end position="983"/>
    </location>
</feature>
<dbReference type="InterPro" id="IPR046347">
    <property type="entry name" value="bZIP_sf"/>
</dbReference>
<dbReference type="GO" id="GO:0005524">
    <property type="term" value="F:ATP binding"/>
    <property type="evidence" value="ECO:0007669"/>
    <property type="project" value="UniProtKB-UniRule"/>
</dbReference>
<keyword evidence="24" id="KW-0325">Glycoprotein</keyword>
<dbReference type="OrthoDB" id="193931at2759"/>
<comment type="similarity">
    <text evidence="4">Belongs to the bZIP family. ATF subfamily.</text>
</comment>
<dbReference type="SMART" id="SM00220">
    <property type="entry name" value="S_TKc"/>
    <property type="match status" value="1"/>
</dbReference>
<dbReference type="GO" id="GO:0005789">
    <property type="term" value="C:endoplasmic reticulum membrane"/>
    <property type="evidence" value="ECO:0007669"/>
    <property type="project" value="UniProtKB-SubCell"/>
</dbReference>
<dbReference type="Gene3D" id="1.20.5.170">
    <property type="match status" value="1"/>
</dbReference>
<organism evidence="36 37">
    <name type="scientific">Menidia menidia</name>
    <name type="common">Atlantic silverside</name>
    <dbReference type="NCBI Taxonomy" id="238744"/>
    <lineage>
        <taxon>Eukaryota</taxon>
        <taxon>Metazoa</taxon>
        <taxon>Chordata</taxon>
        <taxon>Craniata</taxon>
        <taxon>Vertebrata</taxon>
        <taxon>Euteleostomi</taxon>
        <taxon>Actinopterygii</taxon>
        <taxon>Neopterygii</taxon>
        <taxon>Teleostei</taxon>
        <taxon>Neoteleostei</taxon>
        <taxon>Acanthomorphata</taxon>
        <taxon>Ovalentaria</taxon>
        <taxon>Atherinomorphae</taxon>
        <taxon>Atheriniformes</taxon>
        <taxon>Atherinopsidae</taxon>
        <taxon>Menidiinae</taxon>
        <taxon>Menidia</taxon>
    </lineage>
</organism>
<feature type="domain" description="BZIP" evidence="35">
    <location>
        <begin position="740"/>
        <end position="803"/>
    </location>
</feature>
<dbReference type="PROSITE" id="PS00107">
    <property type="entry name" value="PROTEIN_KINASE_ATP"/>
    <property type="match status" value="1"/>
</dbReference>
<keyword evidence="18" id="KW-1133">Transmembrane helix</keyword>
<evidence type="ECO:0000256" key="27">
    <source>
        <dbReference type="ARBA" id="ARBA00048679"/>
    </source>
</evidence>
<dbReference type="InterPro" id="IPR049571">
    <property type="entry name" value="NIM1K_STKc"/>
</dbReference>
<name>A0A8S4B3Z2_9TELE</name>
<dbReference type="GO" id="GO:0005634">
    <property type="term" value="C:nucleus"/>
    <property type="evidence" value="ECO:0007669"/>
    <property type="project" value="TreeGrafter"/>
</dbReference>
<dbReference type="InterPro" id="IPR000719">
    <property type="entry name" value="Prot_kinase_dom"/>
</dbReference>
<keyword evidence="15 31" id="KW-0067">ATP-binding</keyword>
<dbReference type="EC" id="2.7.11.1" evidence="6"/>
<gene>
    <name evidence="36" type="ORF">MMEN_LOCUS10750</name>
</gene>
<feature type="region of interest" description="Disordered" evidence="33">
    <location>
        <begin position="899"/>
        <end position="945"/>
    </location>
</feature>
<dbReference type="CDD" id="cd14075">
    <property type="entry name" value="STKc_NIM1"/>
    <property type="match status" value="1"/>
</dbReference>
<dbReference type="InterPro" id="IPR011009">
    <property type="entry name" value="Kinase-like_dom_sf"/>
</dbReference>
<dbReference type="InterPro" id="IPR017441">
    <property type="entry name" value="Protein_kinase_ATP_BS"/>
</dbReference>
<keyword evidence="37" id="KW-1185">Reference proteome</keyword>
<evidence type="ECO:0000259" key="35">
    <source>
        <dbReference type="PROSITE" id="PS50217"/>
    </source>
</evidence>
<dbReference type="SMART" id="SM00338">
    <property type="entry name" value="BRLZ"/>
    <property type="match status" value="1"/>
</dbReference>
<evidence type="ECO:0000256" key="21">
    <source>
        <dbReference type="ARBA" id="ARBA00023136"/>
    </source>
</evidence>
<evidence type="ECO:0000256" key="33">
    <source>
        <dbReference type="SAM" id="MobiDB-lite"/>
    </source>
</evidence>
<keyword evidence="17" id="KW-0735">Signal-anchor</keyword>
<feature type="region of interest" description="Disordered" evidence="33">
    <location>
        <begin position="35"/>
        <end position="103"/>
    </location>
</feature>
<dbReference type="PANTHER" id="PTHR45996">
    <property type="entry name" value="AGAP001464-PB"/>
    <property type="match status" value="1"/>
</dbReference>
<dbReference type="FunFam" id="1.10.510.10:FF:000346">
    <property type="entry name" value="Serine/threonine-protein kinase NIM1"/>
    <property type="match status" value="1"/>
</dbReference>
<keyword evidence="20" id="KW-0238">DNA-binding</keyword>
<keyword evidence="14" id="KW-0256">Endoplasmic reticulum</keyword>
<dbReference type="EMBL" id="CAJRST010011112">
    <property type="protein sequence ID" value="CAG5924114.1"/>
    <property type="molecule type" value="Genomic_DNA"/>
</dbReference>
<feature type="compositionally biased region" description="Low complexity" evidence="33">
    <location>
        <begin position="37"/>
        <end position="62"/>
    </location>
</feature>
<dbReference type="PANTHER" id="PTHR45996:SF4">
    <property type="entry name" value="CYCLIC AMP-RESPONSIVE ELEMENT-BINDING PROTEIN 3"/>
    <property type="match status" value="1"/>
</dbReference>
<feature type="compositionally biased region" description="Low complexity" evidence="33">
    <location>
        <begin position="591"/>
        <end position="613"/>
    </location>
</feature>
<evidence type="ECO:0000256" key="30">
    <source>
        <dbReference type="ARBA" id="ARBA00080118"/>
    </source>
</evidence>
<keyword evidence="8" id="KW-0597">Phosphoprotein</keyword>
<dbReference type="AlphaFoldDB" id="A0A8S4B3Z2"/>
<evidence type="ECO:0000256" key="17">
    <source>
        <dbReference type="ARBA" id="ARBA00022968"/>
    </source>
</evidence>
<dbReference type="Gene3D" id="1.10.510.10">
    <property type="entry name" value="Transferase(Phosphotransferase) domain 1"/>
    <property type="match status" value="1"/>
</dbReference>
<comment type="caution">
    <text evidence="36">The sequence shown here is derived from an EMBL/GenBank/DDBJ whole genome shotgun (WGS) entry which is preliminary data.</text>
</comment>
<evidence type="ECO:0000256" key="28">
    <source>
        <dbReference type="ARBA" id="ARBA00057520"/>
    </source>
</evidence>
<evidence type="ECO:0000256" key="24">
    <source>
        <dbReference type="ARBA" id="ARBA00023180"/>
    </source>
</evidence>
<dbReference type="GO" id="GO:0046872">
    <property type="term" value="F:metal ion binding"/>
    <property type="evidence" value="ECO:0007669"/>
    <property type="project" value="UniProtKB-KW"/>
</dbReference>
<dbReference type="Pfam" id="PF00069">
    <property type="entry name" value="Pkinase"/>
    <property type="match status" value="1"/>
</dbReference>
<evidence type="ECO:0000256" key="18">
    <source>
        <dbReference type="ARBA" id="ARBA00022989"/>
    </source>
</evidence>
<dbReference type="Proteomes" id="UP000677803">
    <property type="component" value="Unassembled WGS sequence"/>
</dbReference>
<comment type="catalytic activity">
    <reaction evidence="27">
        <text>L-seryl-[protein] + ATP = O-phospho-L-seryl-[protein] + ADP + H(+)</text>
        <dbReference type="Rhea" id="RHEA:17989"/>
        <dbReference type="Rhea" id="RHEA-COMP:9863"/>
        <dbReference type="Rhea" id="RHEA-COMP:11604"/>
        <dbReference type="ChEBI" id="CHEBI:15378"/>
        <dbReference type="ChEBI" id="CHEBI:29999"/>
        <dbReference type="ChEBI" id="CHEBI:30616"/>
        <dbReference type="ChEBI" id="CHEBI:83421"/>
        <dbReference type="ChEBI" id="CHEBI:456216"/>
        <dbReference type="EC" id="2.7.11.1"/>
    </reaction>
</comment>
<comment type="function">
    <text evidence="28">Transcriptional activator. Binds the cAMP response element (CRE). Activates transcription through box-B element and CRE. Seems to function synergistically with atf6. Regulates FGF21 transcription.</text>
</comment>
<dbReference type="PROSITE" id="PS50217">
    <property type="entry name" value="BZIP"/>
    <property type="match status" value="1"/>
</dbReference>
<feature type="compositionally biased region" description="Polar residues" evidence="33">
    <location>
        <begin position="915"/>
        <end position="925"/>
    </location>
</feature>
<keyword evidence="11" id="KW-0479">Metal-binding</keyword>
<sequence length="983" mass="108367">MSPGERDDGFDFEVGKHTIQGPMKILYTPKMTAVWPSESTPEGAEAGAGTAATAGNSSVSGADSRESNRDSVGGSAGGTVVTSGQRHSRWSRQDSSDINTDDEGATIRRLTPLERLNLDMCQDERVVRELTVGRRIAFYKIRGEIGCGNFSHVKLGIHALTKDKVAIKILDKTKLDQKTQRLLSREISSMEKLHHSNIIRLYEVVETLTRLHLVMEYAGGGELYTKITTEGKLSDTDGKIVFAQILSAVKHMHENDIIHRDLKAENVFYTSSSCVKVGDFGFSTLSRRDETLNTFCGSPPYAAPELFRDEHYIGIFVDIWALGVMLFFMMTGTMPFRADTVAKLKRCIMEGAYVLPTWVPEACQKLIRGILQPIPSDRCTVEQMVGCEWLLPVDIPHAMEPFKLEPSYLAESEPSELLEEELEVKGALESLGITSEHILNNQGKDCRSSITGIYRILLHRAHRRRVVETIPKVTQKVGPATTSKKERLKMSVAEDLPEVDGADLLGLLFQDGEDGSTEPFFPDGNGLIESWLSEQDMLTGMDTEDFLSSLLDGEDNMEAICPSKSPSGSDSGISDDSSTGAGNSNLPGCPSPEGSDSDVVPSPSYSQPSPLHSDTALTFEEPQTENVEALTVRADHSYSLLQGGAADMDLLQSVRAEKPDTDVFIDLDDLVSDAMDEDIIGELPCTLAIEDLTQDSLQTNKADQFQFKEIVLTEEEKRLLAKEGATIPTQMPLTKAEERTLKRVRRKIRNKQSAQESRKKKKVYVDGLENRVAICTAHNLELQKKVQMLQKQNISLIEQLRKLQAIVKMSTLKASTTSTCVMVFLLSFCLIIFPTVNPFGGNADKKELYTPSSIISRTLRSMPPESTEGISYLQPEEEEEEFVLVPQPVENTKAIFAGGQKNHTPDYQRVEQPDSETGVNSNSSADFPVPAQTAELKPGPPQEGSIDAVVASAVAYEVPGSKDPWIDRSPPSVILQQHRSDEM</sequence>
<dbReference type="PROSITE" id="PS00108">
    <property type="entry name" value="PROTEIN_KINASE_ST"/>
    <property type="match status" value="1"/>
</dbReference>
<keyword evidence="25" id="KW-0539">Nucleus</keyword>
<keyword evidence="9" id="KW-0808">Transferase</keyword>
<evidence type="ECO:0000256" key="32">
    <source>
        <dbReference type="SAM" id="Coils"/>
    </source>
</evidence>
<evidence type="ECO:0000256" key="13">
    <source>
        <dbReference type="ARBA" id="ARBA00022777"/>
    </source>
</evidence>
<evidence type="ECO:0000256" key="15">
    <source>
        <dbReference type="ARBA" id="ARBA00022840"/>
    </source>
</evidence>
<comment type="subcellular location">
    <subcellularLocation>
        <location evidence="2">Endoplasmic reticulum membrane</location>
        <topology evidence="2">Single-pass type II membrane protein</topology>
    </subcellularLocation>
</comment>
<keyword evidence="13" id="KW-0418">Kinase</keyword>
<evidence type="ECO:0000256" key="5">
    <source>
        <dbReference type="ARBA" id="ARBA00011195"/>
    </source>
</evidence>
<dbReference type="FunFam" id="1.20.5.170:FF:000042">
    <property type="entry name" value="Cyclic AMP-responsive element-binding protein 3-like protein 3"/>
    <property type="match status" value="1"/>
</dbReference>
<reference evidence="36" key="1">
    <citation type="submission" date="2021-05" db="EMBL/GenBank/DDBJ databases">
        <authorList>
            <person name="Tigano A."/>
        </authorList>
    </citation>
    <scope>NUCLEOTIDE SEQUENCE</scope>
</reference>
<proteinExistence type="inferred from homology"/>
<dbReference type="FunFam" id="3.30.200.20:FF:000003">
    <property type="entry name" value="Non-specific serine/threonine protein kinase"/>
    <property type="match status" value="1"/>
</dbReference>
<feature type="domain" description="Protein kinase" evidence="34">
    <location>
        <begin position="139"/>
        <end position="390"/>
    </location>
</feature>
<evidence type="ECO:0000256" key="31">
    <source>
        <dbReference type="PROSITE-ProRule" id="PRU10141"/>
    </source>
</evidence>
<evidence type="ECO:0000256" key="7">
    <source>
        <dbReference type="ARBA" id="ARBA00022527"/>
    </source>
</evidence>
<evidence type="ECO:0000256" key="25">
    <source>
        <dbReference type="ARBA" id="ARBA00023242"/>
    </source>
</evidence>
<dbReference type="InterPro" id="IPR051381">
    <property type="entry name" value="CREB_ATF_subfamily"/>
</dbReference>
<evidence type="ECO:0000256" key="14">
    <source>
        <dbReference type="ARBA" id="ARBA00022824"/>
    </source>
</evidence>
<evidence type="ECO:0000256" key="8">
    <source>
        <dbReference type="ARBA" id="ARBA00022553"/>
    </source>
</evidence>
<dbReference type="CDD" id="cd14689">
    <property type="entry name" value="bZIP_CREB3"/>
    <property type="match status" value="1"/>
</dbReference>
<evidence type="ECO:0000256" key="29">
    <source>
        <dbReference type="ARBA" id="ARBA00069491"/>
    </source>
</evidence>